<dbReference type="EMBL" id="QLLO01000004">
    <property type="protein sequence ID" value="RAJ15013.1"/>
    <property type="molecule type" value="Genomic_DNA"/>
</dbReference>
<feature type="domain" description="Mannose-6-phosphate isomerase cupin" evidence="8">
    <location>
        <begin position="247"/>
        <end position="314"/>
    </location>
</feature>
<keyword evidence="9" id="KW-0413">Isomerase</keyword>
<evidence type="ECO:0000256" key="6">
    <source>
        <dbReference type="PIRSR" id="PIRSR036894-2"/>
    </source>
</evidence>
<dbReference type="InterPro" id="IPR049071">
    <property type="entry name" value="MPI_cupin_dom"/>
</dbReference>
<dbReference type="AlphaFoldDB" id="A0A327RHR4"/>
<proteinExistence type="predicted"/>
<dbReference type="GO" id="GO:0004476">
    <property type="term" value="F:mannose-6-phosphate isomerase activity"/>
    <property type="evidence" value="ECO:0007669"/>
    <property type="project" value="InterPro"/>
</dbReference>
<dbReference type="Gene3D" id="2.60.120.10">
    <property type="entry name" value="Jelly Rolls"/>
    <property type="match status" value="2"/>
</dbReference>
<evidence type="ECO:0000256" key="5">
    <source>
        <dbReference type="PIRSR" id="PIRSR036894-1"/>
    </source>
</evidence>
<evidence type="ECO:0000256" key="2">
    <source>
        <dbReference type="ARBA" id="ARBA00022833"/>
    </source>
</evidence>
<accession>A0A327RHR4</accession>
<name>A0A327RHR4_9FLAO</name>
<feature type="active site" evidence="6">
    <location>
        <position position="198"/>
    </location>
</feature>
<protein>
    <recommendedName>
        <fullName evidence="3">Phosphohexomutase</fullName>
    </recommendedName>
    <alternativeName>
        <fullName evidence="4">Phosphomannose isomerase</fullName>
    </alternativeName>
</protein>
<dbReference type="PIRSF" id="PIRSF036894">
    <property type="entry name" value="PMI_Firm_short"/>
    <property type="match status" value="1"/>
</dbReference>
<evidence type="ECO:0000259" key="8">
    <source>
        <dbReference type="Pfam" id="PF21621"/>
    </source>
</evidence>
<dbReference type="InterPro" id="IPR011051">
    <property type="entry name" value="RmlC_Cupin_sf"/>
</dbReference>
<organism evidence="9 10">
    <name type="scientific">Olleya aquimaris</name>
    <dbReference type="NCBI Taxonomy" id="639310"/>
    <lineage>
        <taxon>Bacteria</taxon>
        <taxon>Pseudomonadati</taxon>
        <taxon>Bacteroidota</taxon>
        <taxon>Flavobacteriia</taxon>
        <taxon>Flavobacteriales</taxon>
        <taxon>Flavobacteriaceae</taxon>
    </lineage>
</organism>
<dbReference type="SUPFAM" id="SSF51182">
    <property type="entry name" value="RmlC-like cupins"/>
    <property type="match status" value="1"/>
</dbReference>
<evidence type="ECO:0000256" key="3">
    <source>
        <dbReference type="ARBA" id="ARBA00029741"/>
    </source>
</evidence>
<evidence type="ECO:0000256" key="1">
    <source>
        <dbReference type="ARBA" id="ARBA00022723"/>
    </source>
</evidence>
<feature type="binding site" evidence="5">
    <location>
        <position position="103"/>
    </location>
    <ligand>
        <name>Zn(2+)</name>
        <dbReference type="ChEBI" id="CHEBI:29105"/>
    </ligand>
</feature>
<dbReference type="InterPro" id="IPR046457">
    <property type="entry name" value="PMI_typeI_cat"/>
</dbReference>
<evidence type="ECO:0000256" key="4">
    <source>
        <dbReference type="ARBA" id="ARBA00030762"/>
    </source>
</evidence>
<evidence type="ECO:0000259" key="7">
    <source>
        <dbReference type="Pfam" id="PF20511"/>
    </source>
</evidence>
<dbReference type="PANTHER" id="PTHR42742">
    <property type="entry name" value="TRANSCRIPTIONAL REPRESSOR MPRA"/>
    <property type="match status" value="1"/>
</dbReference>
<dbReference type="Pfam" id="PF21621">
    <property type="entry name" value="MPI_cupin_dom"/>
    <property type="match status" value="1"/>
</dbReference>
<sequence length="323" mass="36946">MTLYPLQFQPLFNYRLWGGEKLKTELGKDYSDNNIGESWEISDVDANETKVLEGDLKGFSLKQLIKQFKGEFLGQSVYDTFGDAFPLLIKFIDANTPLSVQVHPNNDVAKTRHNSFGKNEMWFVMQAEKNAELIIGFEEKITPSQLETHLKNNTILNVLHKEQVTKGDAFYIPTGRIHAIGGGVMLAEIQQTSNITYRVYDYNRVDKTTGQKRDLHIEQAKEVLDFEVYKTYKTNYTKTPNSSNKLIHSPYFKSNFLKVEGVLEKDYSKLDSFVIYMCVDGDVELTWNDKIYSLKKGETLLLPASIKNISLSSTSSELLEVYL</sequence>
<reference evidence="9 10" key="1">
    <citation type="submission" date="2018-06" db="EMBL/GenBank/DDBJ databases">
        <title>Genomic Encyclopedia of Archaeal and Bacterial Type Strains, Phase II (KMG-II): from individual species to whole genera.</title>
        <authorList>
            <person name="Goeker M."/>
        </authorList>
    </citation>
    <scope>NUCLEOTIDE SEQUENCE [LARGE SCALE GENOMIC DNA]</scope>
    <source>
        <strain evidence="9 10">DSM 24464</strain>
    </source>
</reference>
<comment type="cofactor">
    <cofactor evidence="5">
        <name>Zn(2+)</name>
        <dbReference type="ChEBI" id="CHEBI:29105"/>
    </cofactor>
    <text evidence="5">Binds 1 zinc ion per subunit.</text>
</comment>
<dbReference type="GO" id="GO:0008270">
    <property type="term" value="F:zinc ion binding"/>
    <property type="evidence" value="ECO:0007669"/>
    <property type="project" value="InterPro"/>
</dbReference>
<feature type="binding site" evidence="5">
    <location>
        <position position="120"/>
    </location>
    <ligand>
        <name>Zn(2+)</name>
        <dbReference type="ChEBI" id="CHEBI:29105"/>
    </ligand>
</feature>
<dbReference type="RefSeq" id="WP_111659685.1">
    <property type="nucleotide sequence ID" value="NZ_QLLO01000004.1"/>
</dbReference>
<evidence type="ECO:0000313" key="10">
    <source>
        <dbReference type="Proteomes" id="UP000248703"/>
    </source>
</evidence>
<dbReference type="Pfam" id="PF20511">
    <property type="entry name" value="PMI_typeI_cat"/>
    <property type="match status" value="1"/>
</dbReference>
<keyword evidence="10" id="KW-1185">Reference proteome</keyword>
<comment type="caution">
    <text evidence="9">The sequence shown here is derived from an EMBL/GenBank/DDBJ whole genome shotgun (WGS) entry which is preliminary data.</text>
</comment>
<dbReference type="CDD" id="cd07010">
    <property type="entry name" value="cupin_PMI_type_I_N_bac"/>
    <property type="match status" value="1"/>
</dbReference>
<feature type="domain" description="Phosphomannose isomerase type I catalytic" evidence="7">
    <location>
        <begin position="8"/>
        <end position="115"/>
    </location>
</feature>
<dbReference type="OrthoDB" id="9808275at2"/>
<dbReference type="InterPro" id="IPR014628">
    <property type="entry name" value="Man6P_isomerase_Firm_short"/>
</dbReference>
<keyword evidence="1 5" id="KW-0479">Metal-binding</keyword>
<dbReference type="PANTHER" id="PTHR42742:SF3">
    <property type="entry name" value="FRUCTOKINASE"/>
    <property type="match status" value="1"/>
</dbReference>
<dbReference type="Proteomes" id="UP000248703">
    <property type="component" value="Unassembled WGS sequence"/>
</dbReference>
<dbReference type="InterPro" id="IPR014710">
    <property type="entry name" value="RmlC-like_jellyroll"/>
</dbReference>
<evidence type="ECO:0000313" key="9">
    <source>
        <dbReference type="EMBL" id="RAJ15013.1"/>
    </source>
</evidence>
<dbReference type="GO" id="GO:0005975">
    <property type="term" value="P:carbohydrate metabolic process"/>
    <property type="evidence" value="ECO:0007669"/>
    <property type="project" value="InterPro"/>
</dbReference>
<gene>
    <name evidence="9" type="ORF">LY08_01362</name>
</gene>
<dbReference type="InterPro" id="IPR051804">
    <property type="entry name" value="Carb_Metab_Reg_Kinase/Isom"/>
</dbReference>
<keyword evidence="2 5" id="KW-0862">Zinc</keyword>
<feature type="binding site" evidence="5">
    <location>
        <position position="178"/>
    </location>
    <ligand>
        <name>Zn(2+)</name>
        <dbReference type="ChEBI" id="CHEBI:29105"/>
    </ligand>
</feature>